<reference evidence="2 3" key="1">
    <citation type="journal article" date="2021" name="Hortic Res">
        <title>Chromosome-scale assembly of the Dendrobium chrysotoxum genome enhances the understanding of orchid evolution.</title>
        <authorList>
            <person name="Zhang Y."/>
            <person name="Zhang G.Q."/>
            <person name="Zhang D."/>
            <person name="Liu X.D."/>
            <person name="Xu X.Y."/>
            <person name="Sun W.H."/>
            <person name="Yu X."/>
            <person name="Zhu X."/>
            <person name="Wang Z.W."/>
            <person name="Zhao X."/>
            <person name="Zhong W.Y."/>
            <person name="Chen H."/>
            <person name="Yin W.L."/>
            <person name="Huang T."/>
            <person name="Niu S.C."/>
            <person name="Liu Z.J."/>
        </authorList>
    </citation>
    <scope>NUCLEOTIDE SEQUENCE [LARGE SCALE GENOMIC DNA]</scope>
    <source>
        <strain evidence="2">Lindl</strain>
    </source>
</reference>
<accession>A0AAV7H2Q6</accession>
<sequence length="402" mass="44325">MASEDKKVAISLPVHQTLVSTTAPFALCFAFSFYFFLIQNLNSPLALAIKLANGIIQATSTFKYLKSPSPSFVTLFFASKLVIKGFKFSRRLIPTGVVVGPSPSPIAARKLKACVAAINLLRYARHPPYANMPMGLGFLHSGQKFSKNILNVLDGFIGLQLDAVVRRSVDALGLLFKAAVILRVIGERVGRNGWVWRRNRYMFWRVWDLRCGVCLRCKRSYFDRIVIEKRLPCFRGLDFGDRNVAGVKQVEVSVSELLSLSIPLEKVDMRSILQRLDMYVGAVTCVQTQGGLTKYFPISVGVLLQHSGRGKDMGMDAVEAGGIEDCGSLVANDGLMNGGLNTVNLAMAWLGVEVGVVIAELVRVSYDWVVIVKLAMQDLSVSLNCLSDTVEEVDKLNILQRL</sequence>
<gene>
    <name evidence="2" type="ORF">IEQ34_007928</name>
</gene>
<keyword evidence="1" id="KW-1133">Transmembrane helix</keyword>
<keyword evidence="1" id="KW-0812">Transmembrane</keyword>
<evidence type="ECO:0000256" key="1">
    <source>
        <dbReference type="SAM" id="Phobius"/>
    </source>
</evidence>
<name>A0AAV7H2Q6_DENCH</name>
<evidence type="ECO:0000313" key="2">
    <source>
        <dbReference type="EMBL" id="KAH0463346.1"/>
    </source>
</evidence>
<organism evidence="2 3">
    <name type="scientific">Dendrobium chrysotoxum</name>
    <name type="common">Orchid</name>
    <dbReference type="NCBI Taxonomy" id="161865"/>
    <lineage>
        <taxon>Eukaryota</taxon>
        <taxon>Viridiplantae</taxon>
        <taxon>Streptophyta</taxon>
        <taxon>Embryophyta</taxon>
        <taxon>Tracheophyta</taxon>
        <taxon>Spermatophyta</taxon>
        <taxon>Magnoliopsida</taxon>
        <taxon>Liliopsida</taxon>
        <taxon>Asparagales</taxon>
        <taxon>Orchidaceae</taxon>
        <taxon>Epidendroideae</taxon>
        <taxon>Malaxideae</taxon>
        <taxon>Dendrobiinae</taxon>
        <taxon>Dendrobium</taxon>
    </lineage>
</organism>
<evidence type="ECO:0000313" key="3">
    <source>
        <dbReference type="Proteomes" id="UP000775213"/>
    </source>
</evidence>
<keyword evidence="1" id="KW-0472">Membrane</keyword>
<dbReference type="AlphaFoldDB" id="A0AAV7H2Q6"/>
<protein>
    <submittedName>
        <fullName evidence="2">Uncharacterized protein</fullName>
    </submittedName>
</protein>
<proteinExistence type="predicted"/>
<feature type="transmembrane region" description="Helical" evidence="1">
    <location>
        <begin position="12"/>
        <end position="37"/>
    </location>
</feature>
<keyword evidence="3" id="KW-1185">Reference proteome</keyword>
<dbReference type="EMBL" id="JAGFBR010000008">
    <property type="protein sequence ID" value="KAH0463346.1"/>
    <property type="molecule type" value="Genomic_DNA"/>
</dbReference>
<comment type="caution">
    <text evidence="2">The sequence shown here is derived from an EMBL/GenBank/DDBJ whole genome shotgun (WGS) entry which is preliminary data.</text>
</comment>
<dbReference type="Proteomes" id="UP000775213">
    <property type="component" value="Unassembled WGS sequence"/>
</dbReference>